<dbReference type="EMBL" id="UHEF01000003">
    <property type="protein sequence ID" value="SUN30483.1"/>
    <property type="molecule type" value="Genomic_DNA"/>
</dbReference>
<accession>A0A7Z7QXJ7</accession>
<reference evidence="5" key="1">
    <citation type="submission" date="2018-06" db="EMBL/GenBank/DDBJ databases">
        <authorList>
            <consortium name="Pathogen Informatics"/>
            <person name="Doyle S."/>
        </authorList>
    </citation>
    <scope>NUCLEOTIDE SEQUENCE [LARGE SCALE GENOMIC DNA]</scope>
    <source>
        <strain evidence="5">NCTC12218</strain>
    </source>
</reference>
<evidence type="ECO:0000259" key="4">
    <source>
        <dbReference type="SMART" id="SM01086"/>
    </source>
</evidence>
<dbReference type="AlphaFoldDB" id="A0A7Z7QXJ7"/>
<keyword evidence="3" id="KW-0346">Stress response</keyword>
<name>A0A7Z7QXJ7_STASC</name>
<organism evidence="5">
    <name type="scientific">Staphylococcus schleiferi</name>
    <dbReference type="NCBI Taxonomy" id="1295"/>
    <lineage>
        <taxon>Bacteria</taxon>
        <taxon>Bacillati</taxon>
        <taxon>Bacillota</taxon>
        <taxon>Bacilli</taxon>
        <taxon>Bacillales</taxon>
        <taxon>Staphylococcaceae</taxon>
        <taxon>Staphylococcus</taxon>
    </lineage>
</organism>
<dbReference type="FunFam" id="1.10.8.60:FF:000017">
    <property type="entry name" value="ATP-dependent chaperone ClpB"/>
    <property type="match status" value="1"/>
</dbReference>
<gene>
    <name evidence="5" type="primary">clpC_5</name>
    <name evidence="5" type="ORF">NCTC12218_03081</name>
</gene>
<evidence type="ECO:0000256" key="2">
    <source>
        <dbReference type="ARBA" id="ARBA00022840"/>
    </source>
</evidence>
<dbReference type="GO" id="GO:0005737">
    <property type="term" value="C:cytoplasm"/>
    <property type="evidence" value="ECO:0007669"/>
    <property type="project" value="TreeGrafter"/>
</dbReference>
<protein>
    <submittedName>
        <fullName evidence="5">Endopeptidase Clp ATP-binding subunit C</fullName>
    </submittedName>
</protein>
<evidence type="ECO:0000256" key="3">
    <source>
        <dbReference type="ARBA" id="ARBA00023016"/>
    </source>
</evidence>
<dbReference type="SMART" id="SM01086">
    <property type="entry name" value="ClpB_D2-small"/>
    <property type="match status" value="1"/>
</dbReference>
<dbReference type="SUPFAM" id="SSF52540">
    <property type="entry name" value="P-loop containing nucleoside triphosphate hydrolases"/>
    <property type="match status" value="1"/>
</dbReference>
<dbReference type="InterPro" id="IPR050130">
    <property type="entry name" value="ClpA_ClpB"/>
</dbReference>
<dbReference type="InterPro" id="IPR019489">
    <property type="entry name" value="Clp_ATPase_C"/>
</dbReference>
<evidence type="ECO:0000256" key="1">
    <source>
        <dbReference type="ARBA" id="ARBA00022741"/>
    </source>
</evidence>
<keyword evidence="2 5" id="KW-0067">ATP-binding</keyword>
<proteinExistence type="predicted"/>
<dbReference type="GO" id="GO:0034605">
    <property type="term" value="P:cellular response to heat"/>
    <property type="evidence" value="ECO:0007669"/>
    <property type="project" value="TreeGrafter"/>
</dbReference>
<evidence type="ECO:0000313" key="5">
    <source>
        <dbReference type="EMBL" id="SUN30483.1"/>
    </source>
</evidence>
<feature type="domain" description="Clp ATPase C-terminal" evidence="4">
    <location>
        <begin position="9"/>
        <end position="98"/>
    </location>
</feature>
<dbReference type="Pfam" id="PF10431">
    <property type="entry name" value="ClpB_D2-small"/>
    <property type="match status" value="1"/>
</dbReference>
<keyword evidence="1" id="KW-0547">Nucleotide-binding</keyword>
<dbReference type="InterPro" id="IPR027417">
    <property type="entry name" value="P-loop_NTPase"/>
</dbReference>
<dbReference type="GO" id="GO:0005524">
    <property type="term" value="F:ATP binding"/>
    <property type="evidence" value="ECO:0007669"/>
    <property type="project" value="UniProtKB-KW"/>
</dbReference>
<sequence>MISLYFHKLTKEELKEIVTMMVNKLTNRLSEQNINIIVTDKAKDKIAEEGYDPEYGARPLIRAIQKTIEDNLSELILDGNQIEGKKVTVDHDGKEFKYDIAEQTSETKTPSQA</sequence>
<dbReference type="PANTHER" id="PTHR11638">
    <property type="entry name" value="ATP-DEPENDENT CLP PROTEASE"/>
    <property type="match status" value="1"/>
</dbReference>
<dbReference type="Gene3D" id="1.10.8.60">
    <property type="match status" value="1"/>
</dbReference>
<dbReference type="GO" id="GO:0016887">
    <property type="term" value="F:ATP hydrolysis activity"/>
    <property type="evidence" value="ECO:0007669"/>
    <property type="project" value="TreeGrafter"/>
</dbReference>
<comment type="caution">
    <text evidence="5">The sequence shown here is derived from an EMBL/GenBank/DDBJ whole genome shotgun (WGS) entry which is preliminary data.</text>
</comment>
<dbReference type="PANTHER" id="PTHR11638:SF18">
    <property type="entry name" value="HEAT SHOCK PROTEIN 104"/>
    <property type="match status" value="1"/>
</dbReference>